<keyword evidence="4 8" id="KW-0812">Transmembrane</keyword>
<organism evidence="13 14">
    <name type="scientific">Mucilaginibacter pallidiroseus</name>
    <dbReference type="NCBI Taxonomy" id="2599295"/>
    <lineage>
        <taxon>Bacteria</taxon>
        <taxon>Pseudomonadati</taxon>
        <taxon>Bacteroidota</taxon>
        <taxon>Sphingobacteriia</taxon>
        <taxon>Sphingobacteriales</taxon>
        <taxon>Sphingobacteriaceae</taxon>
        <taxon>Mucilaginibacter</taxon>
    </lineage>
</organism>
<dbReference type="Proteomes" id="UP000320042">
    <property type="component" value="Unassembled WGS sequence"/>
</dbReference>
<evidence type="ECO:0000259" key="12">
    <source>
        <dbReference type="Pfam" id="PF07715"/>
    </source>
</evidence>
<evidence type="ECO:0000313" key="13">
    <source>
        <dbReference type="EMBL" id="TWR29799.1"/>
    </source>
</evidence>
<dbReference type="InterPro" id="IPR039426">
    <property type="entry name" value="TonB-dep_rcpt-like"/>
</dbReference>
<name>A0A563UEW5_9SPHI</name>
<dbReference type="OrthoDB" id="9768177at2"/>
<evidence type="ECO:0000256" key="6">
    <source>
        <dbReference type="ARBA" id="ARBA00023136"/>
    </source>
</evidence>
<dbReference type="AlphaFoldDB" id="A0A563UEW5"/>
<dbReference type="InterPro" id="IPR023996">
    <property type="entry name" value="TonB-dep_OMP_SusC/RagA"/>
</dbReference>
<dbReference type="GO" id="GO:0009279">
    <property type="term" value="C:cell outer membrane"/>
    <property type="evidence" value="ECO:0007669"/>
    <property type="project" value="UniProtKB-SubCell"/>
</dbReference>
<dbReference type="SUPFAM" id="SSF56935">
    <property type="entry name" value="Porins"/>
    <property type="match status" value="1"/>
</dbReference>
<feature type="chain" id="PRO_5022198982" evidence="10">
    <location>
        <begin position="22"/>
        <end position="1040"/>
    </location>
</feature>
<evidence type="ECO:0000256" key="5">
    <source>
        <dbReference type="ARBA" id="ARBA00023077"/>
    </source>
</evidence>
<evidence type="ECO:0000256" key="9">
    <source>
        <dbReference type="RuleBase" id="RU003357"/>
    </source>
</evidence>
<sequence>MKKLLLVSLCFLMLFVTQVYAQNRTVTGTVTSKDDGLPLPGVSVTVVGSQTGTVTNSAGSYSLKVPAGSVTLRFGFIGFASQNVAVGANNVANVALATDAKQLGEVMVTAAGGIQRKTRELGFQATRVTAAQLTQGKAPTVAAGLTGKVAGLQINAVSSGVNPNYRLVLRGNRSLTGNNQALLVLDNVITPSAVLGNLNPEDIEDVNVLNGAAAAALYGQDASNGALVITTKKGKAGVTEIKFSHLTTFEQVSFYPKLQNEFGSGSTSNIQVYDPIENQQFGPAFDGSMRQIGLPFQDGSVQTVKYAANRDKYDFWETGVTNQEDISLTSGDDKSTFFLSGQYLNTNGTTIGDNYKRYSFRLNGTRDFGNKLKALYSVNYVQNDLNTSTATATIYDQLLQTPAQIPLLSYKDYTNNIYANPNGYYNGYYANPYFTAANNRNRNRNSYVTGNFDLNYDPLSWLGFTYRLGVSNRSQFNKSYTGQFTFTPYALSVYTSKSNIAGGVSDGSLSNVQLNSEFQIRLNKSVNDFTFKGILAASVRQNTYKTIGVSANGIFVPGLYNVSNRIGEAGAGESNFLARQQAIYGDATIGYKNYLFLHLTGRNDWVSQLSPENRSFFYPAADVSFVASDAFDFFKDSKVIDVLKLRAGVSKVGNVNLEASSGNQFGAYALLPIFSPTSGFPYGSLGGYSQSSSIVSPNLRPEITKAYEFGADFTLLNNRVDGSVTYYHSSTTDQTVNTTISNATGFTQYLINTGEVTNSGIESALHITPYRSANGFSVTVGGNYTYLKNIVNSINANLPRLLIGNGNAYAVEGQPFPALLGTDYNRDDQGRVIVDPVTGYPSANSQTTVIGYSQPKHRLGLDLEVRYKGLRFTTLFEYRGSYSQLAQELGGSLDFSGSSLGSTFYGRERFVFPNSSYLDPATNTYVANTTVLTADGGAGFWPSGNFNRNITTNYLYSGNYWKWREVSLAYTLPKSLLANLKVVKTATVSLQGRNLFLWVPKTNRYTDPDFNNSDNNAIGITGLGQTPPTRYYGASVSVTF</sequence>
<evidence type="ECO:0000256" key="3">
    <source>
        <dbReference type="ARBA" id="ARBA00022452"/>
    </source>
</evidence>
<keyword evidence="6 8" id="KW-0472">Membrane</keyword>
<evidence type="ECO:0000256" key="10">
    <source>
        <dbReference type="SAM" id="SignalP"/>
    </source>
</evidence>
<keyword evidence="7 8" id="KW-0998">Cell outer membrane</keyword>
<keyword evidence="14" id="KW-1185">Reference proteome</keyword>
<evidence type="ECO:0000256" key="8">
    <source>
        <dbReference type="PROSITE-ProRule" id="PRU01360"/>
    </source>
</evidence>
<comment type="caution">
    <text evidence="13">The sequence shown here is derived from an EMBL/GenBank/DDBJ whole genome shotgun (WGS) entry which is preliminary data.</text>
</comment>
<comment type="similarity">
    <text evidence="8 9">Belongs to the TonB-dependent receptor family.</text>
</comment>
<evidence type="ECO:0000256" key="4">
    <source>
        <dbReference type="ARBA" id="ARBA00022692"/>
    </source>
</evidence>
<feature type="domain" description="TonB-dependent receptor plug" evidence="12">
    <location>
        <begin position="119"/>
        <end position="226"/>
    </location>
</feature>
<dbReference type="Pfam" id="PF13715">
    <property type="entry name" value="CarbopepD_reg_2"/>
    <property type="match status" value="1"/>
</dbReference>
<dbReference type="InterPro" id="IPR008969">
    <property type="entry name" value="CarboxyPept-like_regulatory"/>
</dbReference>
<keyword evidence="2 8" id="KW-0813">Transport</keyword>
<dbReference type="InterPro" id="IPR012910">
    <property type="entry name" value="Plug_dom"/>
</dbReference>
<evidence type="ECO:0000256" key="7">
    <source>
        <dbReference type="ARBA" id="ARBA00023237"/>
    </source>
</evidence>
<protein>
    <submittedName>
        <fullName evidence="13">SusC/RagA family TonB-linked outer membrane protein</fullName>
    </submittedName>
</protein>
<feature type="signal peptide" evidence="10">
    <location>
        <begin position="1"/>
        <end position="21"/>
    </location>
</feature>
<dbReference type="Pfam" id="PF07715">
    <property type="entry name" value="Plug"/>
    <property type="match status" value="1"/>
</dbReference>
<dbReference type="InterPro" id="IPR000531">
    <property type="entry name" value="Beta-barrel_TonB"/>
</dbReference>
<dbReference type="NCBIfam" id="TIGR04056">
    <property type="entry name" value="OMP_RagA_SusC"/>
    <property type="match status" value="1"/>
</dbReference>
<evidence type="ECO:0000313" key="14">
    <source>
        <dbReference type="Proteomes" id="UP000320042"/>
    </source>
</evidence>
<evidence type="ECO:0000256" key="2">
    <source>
        <dbReference type="ARBA" id="ARBA00022448"/>
    </source>
</evidence>
<dbReference type="RefSeq" id="WP_146381355.1">
    <property type="nucleotide sequence ID" value="NZ_VOEJ01000003.1"/>
</dbReference>
<dbReference type="Pfam" id="PF00593">
    <property type="entry name" value="TonB_dep_Rec_b-barrel"/>
    <property type="match status" value="1"/>
</dbReference>
<dbReference type="PROSITE" id="PS52016">
    <property type="entry name" value="TONB_DEPENDENT_REC_3"/>
    <property type="match status" value="1"/>
</dbReference>
<dbReference type="EMBL" id="VOEJ01000003">
    <property type="protein sequence ID" value="TWR29799.1"/>
    <property type="molecule type" value="Genomic_DNA"/>
</dbReference>
<dbReference type="InterPro" id="IPR036942">
    <property type="entry name" value="Beta-barrel_TonB_sf"/>
</dbReference>
<comment type="subcellular location">
    <subcellularLocation>
        <location evidence="1 8">Cell outer membrane</location>
        <topology evidence="1 8">Multi-pass membrane protein</topology>
    </subcellularLocation>
</comment>
<proteinExistence type="inferred from homology"/>
<feature type="domain" description="TonB-dependent receptor-like beta-barrel" evidence="11">
    <location>
        <begin position="410"/>
        <end position="995"/>
    </location>
</feature>
<dbReference type="Gene3D" id="2.40.170.20">
    <property type="entry name" value="TonB-dependent receptor, beta-barrel domain"/>
    <property type="match status" value="1"/>
</dbReference>
<evidence type="ECO:0000256" key="1">
    <source>
        <dbReference type="ARBA" id="ARBA00004571"/>
    </source>
</evidence>
<dbReference type="Gene3D" id="2.60.40.1120">
    <property type="entry name" value="Carboxypeptidase-like, regulatory domain"/>
    <property type="match status" value="1"/>
</dbReference>
<accession>A0A563UEW5</accession>
<keyword evidence="5 9" id="KW-0798">TonB box</keyword>
<dbReference type="SUPFAM" id="SSF49464">
    <property type="entry name" value="Carboxypeptidase regulatory domain-like"/>
    <property type="match status" value="1"/>
</dbReference>
<evidence type="ECO:0000259" key="11">
    <source>
        <dbReference type="Pfam" id="PF00593"/>
    </source>
</evidence>
<reference evidence="13 14" key="1">
    <citation type="submission" date="2019-07" db="EMBL/GenBank/DDBJ databases">
        <authorList>
            <person name="Kim J."/>
        </authorList>
    </citation>
    <scope>NUCLEOTIDE SEQUENCE [LARGE SCALE GENOMIC DNA]</scope>
    <source>
        <strain evidence="14">dk17</strain>
    </source>
</reference>
<keyword evidence="10" id="KW-0732">Signal</keyword>
<dbReference type="InterPro" id="IPR037066">
    <property type="entry name" value="Plug_dom_sf"/>
</dbReference>
<keyword evidence="3 8" id="KW-1134">Transmembrane beta strand</keyword>
<gene>
    <name evidence="13" type="ORF">FPZ43_08055</name>
</gene>
<dbReference type="Gene3D" id="2.170.130.10">
    <property type="entry name" value="TonB-dependent receptor, plug domain"/>
    <property type="match status" value="1"/>
</dbReference>